<accession>A0ABW8TN90</accession>
<protein>
    <submittedName>
        <fullName evidence="3">LiaF transmembrane domain-containing protein</fullName>
    </submittedName>
</protein>
<dbReference type="Pfam" id="PF22570">
    <property type="entry name" value="LiaF-TM"/>
    <property type="match status" value="1"/>
</dbReference>
<keyword evidence="1" id="KW-0472">Membrane</keyword>
<proteinExistence type="predicted"/>
<reference evidence="3 4" key="1">
    <citation type="submission" date="2024-11" db="EMBL/GenBank/DDBJ databases">
        <authorList>
            <person name="Heng Y.C."/>
            <person name="Lim A.C.H."/>
            <person name="Lee J.K.Y."/>
            <person name="Kittelmann S."/>
        </authorList>
    </citation>
    <scope>NUCLEOTIDE SEQUENCE [LARGE SCALE GENOMIC DNA]</scope>
    <source>
        <strain evidence="3 4">WILCCON 0202</strain>
    </source>
</reference>
<feature type="domain" description="LiaF transmembrane" evidence="2">
    <location>
        <begin position="7"/>
        <end position="103"/>
    </location>
</feature>
<dbReference type="RefSeq" id="WP_406763531.1">
    <property type="nucleotide sequence ID" value="NZ_JBJHZY010000001.1"/>
</dbReference>
<dbReference type="Proteomes" id="UP001623661">
    <property type="component" value="Unassembled WGS sequence"/>
</dbReference>
<keyword evidence="1 3" id="KW-0812">Transmembrane</keyword>
<comment type="caution">
    <text evidence="3">The sequence shown here is derived from an EMBL/GenBank/DDBJ whole genome shotgun (WGS) entry which is preliminary data.</text>
</comment>
<evidence type="ECO:0000256" key="1">
    <source>
        <dbReference type="SAM" id="Phobius"/>
    </source>
</evidence>
<evidence type="ECO:0000313" key="3">
    <source>
        <dbReference type="EMBL" id="MFL0266915.1"/>
    </source>
</evidence>
<dbReference type="InterPro" id="IPR054331">
    <property type="entry name" value="LiaF_TM"/>
</dbReference>
<keyword evidence="1" id="KW-1133">Transmembrane helix</keyword>
<feature type="transmembrane region" description="Helical" evidence="1">
    <location>
        <begin position="35"/>
        <end position="68"/>
    </location>
</feature>
<keyword evidence="4" id="KW-1185">Reference proteome</keyword>
<organism evidence="3 4">
    <name type="scientific">Candidatus Clostridium radicumherbarum</name>
    <dbReference type="NCBI Taxonomy" id="3381662"/>
    <lineage>
        <taxon>Bacteria</taxon>
        <taxon>Bacillati</taxon>
        <taxon>Bacillota</taxon>
        <taxon>Clostridia</taxon>
        <taxon>Eubacteriales</taxon>
        <taxon>Clostridiaceae</taxon>
        <taxon>Clostridium</taxon>
    </lineage>
</organism>
<feature type="transmembrane region" description="Helical" evidence="1">
    <location>
        <begin position="74"/>
        <end position="97"/>
    </location>
</feature>
<name>A0ABW8TN90_9CLOT</name>
<evidence type="ECO:0000259" key="2">
    <source>
        <dbReference type="Pfam" id="PF22570"/>
    </source>
</evidence>
<feature type="transmembrane region" description="Helical" evidence="1">
    <location>
        <begin position="6"/>
        <end position="28"/>
    </location>
</feature>
<dbReference type="EMBL" id="JBJHZY010000001">
    <property type="protein sequence ID" value="MFL0266915.1"/>
    <property type="molecule type" value="Genomic_DNA"/>
</dbReference>
<evidence type="ECO:0000313" key="4">
    <source>
        <dbReference type="Proteomes" id="UP001623661"/>
    </source>
</evidence>
<sequence>MKNRNWFWGVFFLLSAIFVIFSQVWVFYGISVTSILASVFLAALAISSLLRLEYFGTFIPLSLLYIIYSKPLKLFYISPWLLISSAILISISFSLLFPKRHKKTVHFYNSAKKINQFRENIDNNNPYVKVSLNSASKYVHSDDLQGGQFISYLGVLDVYFDQVKISSEGAKLFIDCNLGSINLYIPRDWRLDEELHSYLGEVSYHNDPTNFSGNAPRVILTGKVVLGDVKIFYI</sequence>
<gene>
    <name evidence="3" type="ORF">ACJDUH_02280</name>
</gene>